<dbReference type="EMBL" id="AYCK01016593">
    <property type="status" value="NOT_ANNOTATED_CDS"/>
    <property type="molecule type" value="Genomic_DNA"/>
</dbReference>
<comment type="subcellular location">
    <subcellularLocation>
        <location evidence="1">Membrane</location>
        <topology evidence="1">Single-pass type I membrane protein</topology>
    </subcellularLocation>
</comment>
<dbReference type="GeneID" id="103154115"/>
<dbReference type="FunFam" id="2.60.40.10:FF:000287">
    <property type="entry name" value="Prolactin receptor"/>
    <property type="match status" value="1"/>
</dbReference>
<dbReference type="InterPro" id="IPR015152">
    <property type="entry name" value="Growth/epo_recpt_lig-bind"/>
</dbReference>
<feature type="signal peptide" evidence="10">
    <location>
        <begin position="1"/>
        <end position="19"/>
    </location>
</feature>
<evidence type="ECO:0000256" key="1">
    <source>
        <dbReference type="ARBA" id="ARBA00004479"/>
    </source>
</evidence>
<keyword evidence="3 10" id="KW-0732">Signal</keyword>
<organism evidence="12 13">
    <name type="scientific">Poecilia formosa</name>
    <name type="common">Amazon molly</name>
    <name type="synonym">Limia formosa</name>
    <dbReference type="NCBI Taxonomy" id="48698"/>
    <lineage>
        <taxon>Eukaryota</taxon>
        <taxon>Metazoa</taxon>
        <taxon>Chordata</taxon>
        <taxon>Craniata</taxon>
        <taxon>Vertebrata</taxon>
        <taxon>Euteleostomi</taxon>
        <taxon>Actinopterygii</taxon>
        <taxon>Neopterygii</taxon>
        <taxon>Teleostei</taxon>
        <taxon>Neoteleostei</taxon>
        <taxon>Acanthomorphata</taxon>
        <taxon>Ovalentaria</taxon>
        <taxon>Atherinomorphae</taxon>
        <taxon>Cyprinodontiformes</taxon>
        <taxon>Poeciliidae</taxon>
        <taxon>Poeciliinae</taxon>
        <taxon>Poecilia</taxon>
    </lineage>
</organism>
<dbReference type="GO" id="GO:0004896">
    <property type="term" value="F:cytokine receptor activity"/>
    <property type="evidence" value="ECO:0007669"/>
    <property type="project" value="TreeGrafter"/>
</dbReference>
<reference evidence="12" key="3">
    <citation type="submission" date="2025-09" db="UniProtKB">
        <authorList>
            <consortium name="Ensembl"/>
        </authorList>
    </citation>
    <scope>IDENTIFICATION</scope>
</reference>
<keyword evidence="2 9" id="KW-0812">Transmembrane</keyword>
<dbReference type="OMA" id="MDEINRH"/>
<dbReference type="Pfam" id="PF09067">
    <property type="entry name" value="EpoR_lig-bind"/>
    <property type="match status" value="1"/>
</dbReference>
<dbReference type="EMBL" id="AYCK01016594">
    <property type="status" value="NOT_ANNOTATED_CDS"/>
    <property type="molecule type" value="Genomic_DNA"/>
</dbReference>
<dbReference type="InterPro" id="IPR003961">
    <property type="entry name" value="FN3_dom"/>
</dbReference>
<evidence type="ECO:0000256" key="4">
    <source>
        <dbReference type="ARBA" id="ARBA00022989"/>
    </source>
</evidence>
<sequence>MLWLLFCLLPLGGSSSIAAQEGAHKAKLDNDPGAPVASRPEIYYCRSPNMEDFTCWWHPVDNLTSGQQATYILTYSKDMEPELECPDYTSGGLHSCYFDKSHTSIWMYYCMTVTAMTPHRNYTSQQHCLDVAEIVEPEAPVNLTFSLRDAGGDEAGHSVLLSWTYPAPEVLRYGWITLLYELQYRRIGEADNWQVKHHLREPHVELLGLRPDDYIVRVRCRSHNSRLWSKWSAALLVSIPNSLAAGKVLVLVLVVGVGAVALLVIAFGVIPQSRRIKDYFLPPIPKPRIIGIDPLLLKKGNFDEINRHFSNFHGYRPPSYSVEVWDQVSADGIYLSAPRDCSVPPSILDRDRGMSVAIQNLFPIQNPSPYVRSAPPYCAVPPEPFAVLQDTPSPWQQPETVFVPGSDYSTMERLGVPDTSVSAPDPARAPVQDFYTCVQLMRDSGEVHLVPCLPAPYCQDFLLPPGPDAAKQEEEEKKSKRLAEYQARKSATEDDGDDRSDAADPLLPFSPEDTSERTGDPF</sequence>
<evidence type="ECO:0000259" key="11">
    <source>
        <dbReference type="PROSITE" id="PS50853"/>
    </source>
</evidence>
<feature type="compositionally biased region" description="Basic and acidic residues" evidence="8">
    <location>
        <begin position="470"/>
        <end position="492"/>
    </location>
</feature>
<evidence type="ECO:0000313" key="12">
    <source>
        <dbReference type="Ensembl" id="ENSPFOP00000018013.2"/>
    </source>
</evidence>
<keyword evidence="13" id="KW-1185">Reference proteome</keyword>
<dbReference type="GeneTree" id="ENSGT00940000154851"/>
<evidence type="ECO:0000256" key="6">
    <source>
        <dbReference type="ARBA" id="ARBA00023170"/>
    </source>
</evidence>
<dbReference type="SMART" id="SM00060">
    <property type="entry name" value="FN3"/>
    <property type="match status" value="1"/>
</dbReference>
<dbReference type="RefSeq" id="XP_007575349.1">
    <property type="nucleotide sequence ID" value="XM_007575287.2"/>
</dbReference>
<dbReference type="CTD" id="100144570"/>
<keyword evidence="7" id="KW-0325">Glycoprotein</keyword>
<dbReference type="CDD" id="cd00063">
    <property type="entry name" value="FN3"/>
    <property type="match status" value="1"/>
</dbReference>
<dbReference type="PROSITE" id="PS50853">
    <property type="entry name" value="FN3"/>
    <property type="match status" value="1"/>
</dbReference>
<feature type="chain" id="PRO_5036443037" evidence="10">
    <location>
        <begin position="20"/>
        <end position="522"/>
    </location>
</feature>
<feature type="region of interest" description="Disordered" evidence="8">
    <location>
        <begin position="466"/>
        <end position="522"/>
    </location>
</feature>
<accession>A0A087YJ10</accession>
<dbReference type="Ensembl" id="ENSPFOT00000018035.2">
    <property type="protein sequence ID" value="ENSPFOP00000018013.2"/>
    <property type="gene ID" value="ENSPFOG00000017917.2"/>
</dbReference>
<dbReference type="InterPro" id="IPR013783">
    <property type="entry name" value="Ig-like_fold"/>
</dbReference>
<keyword evidence="5 9" id="KW-0472">Membrane</keyword>
<dbReference type="PANTHER" id="PTHR23037:SF46">
    <property type="entry name" value="INTERLEUKIN 5 RECEPTOR SUBUNIT ALPHA"/>
    <property type="match status" value="1"/>
</dbReference>
<dbReference type="eggNOG" id="ENOG502RW51">
    <property type="taxonomic scope" value="Eukaryota"/>
</dbReference>
<proteinExistence type="predicted"/>
<dbReference type="SUPFAM" id="SSF49265">
    <property type="entry name" value="Fibronectin type III"/>
    <property type="match status" value="2"/>
</dbReference>
<evidence type="ECO:0000256" key="8">
    <source>
        <dbReference type="SAM" id="MobiDB-lite"/>
    </source>
</evidence>
<dbReference type="Gene3D" id="2.60.40.10">
    <property type="entry name" value="Immunoglobulins"/>
    <property type="match status" value="2"/>
</dbReference>
<reference evidence="13" key="1">
    <citation type="submission" date="2013-10" db="EMBL/GenBank/DDBJ databases">
        <authorList>
            <person name="Schartl M."/>
            <person name="Warren W."/>
        </authorList>
    </citation>
    <scope>NUCLEOTIDE SEQUENCE [LARGE SCALE GENOMIC DNA]</scope>
    <source>
        <strain evidence="13">female</strain>
    </source>
</reference>
<evidence type="ECO:0000256" key="10">
    <source>
        <dbReference type="SAM" id="SignalP"/>
    </source>
</evidence>
<dbReference type="STRING" id="48698.ENSPFOP00000018013"/>
<evidence type="ECO:0000256" key="2">
    <source>
        <dbReference type="ARBA" id="ARBA00022692"/>
    </source>
</evidence>
<dbReference type="AlphaFoldDB" id="A0A087YJ10"/>
<keyword evidence="4 9" id="KW-1133">Transmembrane helix</keyword>
<evidence type="ECO:0000256" key="3">
    <source>
        <dbReference type="ARBA" id="ARBA00022729"/>
    </source>
</evidence>
<protein>
    <submittedName>
        <fullName evidence="12">Growth hormone receptor-like</fullName>
    </submittedName>
</protein>
<evidence type="ECO:0000256" key="5">
    <source>
        <dbReference type="ARBA" id="ARBA00023136"/>
    </source>
</evidence>
<name>A0A087YJ10_POEFO</name>
<feature type="domain" description="Fibronectin type-III" evidence="11">
    <location>
        <begin position="139"/>
        <end position="242"/>
    </location>
</feature>
<reference evidence="12" key="2">
    <citation type="submission" date="2025-08" db="UniProtKB">
        <authorList>
            <consortium name="Ensembl"/>
        </authorList>
    </citation>
    <scope>IDENTIFICATION</scope>
</reference>
<evidence type="ECO:0000256" key="9">
    <source>
        <dbReference type="SAM" id="Phobius"/>
    </source>
</evidence>
<evidence type="ECO:0000256" key="7">
    <source>
        <dbReference type="ARBA" id="ARBA00023180"/>
    </source>
</evidence>
<dbReference type="InterPro" id="IPR036116">
    <property type="entry name" value="FN3_sf"/>
</dbReference>
<dbReference type="Proteomes" id="UP000028760">
    <property type="component" value="Unassembled WGS sequence"/>
</dbReference>
<feature type="transmembrane region" description="Helical" evidence="9">
    <location>
        <begin position="248"/>
        <end position="270"/>
    </location>
</feature>
<dbReference type="PANTHER" id="PTHR23037">
    <property type="entry name" value="CYTOKINE RECEPTOR"/>
    <property type="match status" value="1"/>
</dbReference>
<evidence type="ECO:0000313" key="13">
    <source>
        <dbReference type="Proteomes" id="UP000028760"/>
    </source>
</evidence>
<dbReference type="GO" id="GO:0009897">
    <property type="term" value="C:external side of plasma membrane"/>
    <property type="evidence" value="ECO:0007669"/>
    <property type="project" value="TreeGrafter"/>
</dbReference>
<keyword evidence="6" id="KW-0675">Receptor</keyword>